<proteinExistence type="predicted"/>
<organism evidence="1 2">
    <name type="scientific">Kluyvera intermedia</name>
    <name type="common">Enterobacter intermedius</name>
    <dbReference type="NCBI Taxonomy" id="61648"/>
    <lineage>
        <taxon>Bacteria</taxon>
        <taxon>Pseudomonadati</taxon>
        <taxon>Pseudomonadota</taxon>
        <taxon>Gammaproteobacteria</taxon>
        <taxon>Enterobacterales</taxon>
        <taxon>Enterobacteriaceae</taxon>
        <taxon>Kluyvera</taxon>
    </lineage>
</organism>
<dbReference type="InterPro" id="IPR025518">
    <property type="entry name" value="DUF4406"/>
</dbReference>
<dbReference type="Gene3D" id="3.40.50.10400">
    <property type="entry name" value="Hypothetical protein PA1492"/>
    <property type="match status" value="1"/>
</dbReference>
<dbReference type="SUPFAM" id="SSF52309">
    <property type="entry name" value="N-(deoxy)ribosyltransferase-like"/>
    <property type="match status" value="1"/>
</dbReference>
<protein>
    <submittedName>
        <fullName evidence="1">DUF4406 domain-containing protein</fullName>
    </submittedName>
</protein>
<sequence length="96" mass="10577">MKIYIAGPMTGHPDFNRPAFYSVAEDLRDQGYTVLNPAILPDGLSQAQYMDICIAMLRCADGIYLLEGWETSEGAQVEAMLAAKLNLEITKQEHAA</sequence>
<gene>
    <name evidence="1" type="ORF">QBD33_12335</name>
</gene>
<dbReference type="Pfam" id="PF14359">
    <property type="entry name" value="DUF4406"/>
    <property type="match status" value="1"/>
</dbReference>
<reference evidence="1" key="1">
    <citation type="submission" date="2023-04" db="EMBL/GenBank/DDBJ databases">
        <title>APH(3)-Id, a novel chromosomal aminoglycoside phosphotransferase, identified from an environmental isolate of Kluyvera intermedia DW18.</title>
        <authorList>
            <person name="Sha Y."/>
        </authorList>
    </citation>
    <scope>NUCLEOTIDE SEQUENCE</scope>
    <source>
        <strain evidence="1">DW18</strain>
    </source>
</reference>
<evidence type="ECO:0000313" key="1">
    <source>
        <dbReference type="EMBL" id="WGL54482.1"/>
    </source>
</evidence>
<evidence type="ECO:0000313" key="2">
    <source>
        <dbReference type="Proteomes" id="UP001177527"/>
    </source>
</evidence>
<name>A0AA95JSV3_KLUIN</name>
<dbReference type="EMBL" id="CP123488">
    <property type="protein sequence ID" value="WGL54482.1"/>
    <property type="molecule type" value="Genomic_DNA"/>
</dbReference>
<accession>A0AA95JSV3</accession>
<dbReference type="Proteomes" id="UP001177527">
    <property type="component" value="Chromosome"/>
</dbReference>
<dbReference type="AlphaFoldDB" id="A0AA95JSV3"/>
<dbReference type="RefSeq" id="WP_280555544.1">
    <property type="nucleotide sequence ID" value="NZ_CP123488.1"/>
</dbReference>